<organism evidence="1">
    <name type="scientific">Proteinivorax tanatarense</name>
    <dbReference type="NCBI Taxonomy" id="1260629"/>
    <lineage>
        <taxon>Bacteria</taxon>
        <taxon>Bacillati</taxon>
        <taxon>Bacillota</taxon>
        <taxon>Clostridia</taxon>
        <taxon>Eubacteriales</taxon>
        <taxon>Proteinivoracaceae</taxon>
        <taxon>Proteinivorax</taxon>
    </lineage>
</organism>
<dbReference type="EMBL" id="CP158367">
    <property type="protein sequence ID" value="XBX75777.1"/>
    <property type="molecule type" value="Genomic_DNA"/>
</dbReference>
<proteinExistence type="predicted"/>
<evidence type="ECO:0000313" key="1">
    <source>
        <dbReference type="EMBL" id="XBX75777.1"/>
    </source>
</evidence>
<reference evidence="1" key="2">
    <citation type="submission" date="2024-06" db="EMBL/GenBank/DDBJ databases">
        <authorList>
            <person name="Petrova K.O."/>
            <person name="Toshchakov S.V."/>
            <person name="Boltjanskaja Y.V."/>
            <person name="Kevbrin V."/>
        </authorList>
    </citation>
    <scope>NUCLEOTIDE SEQUENCE</scope>
    <source>
        <strain evidence="1">Z-910T</strain>
    </source>
</reference>
<reference evidence="1" key="1">
    <citation type="journal article" date="2013" name="Extremophiles">
        <title>Proteinivorax tanatarense gen. nov., sp. nov., an anaerobic, haloalkaliphilic, proteolytic bacterium isolated from a decaying algal bloom, and proposal of Proteinivoraceae fam. nov.</title>
        <authorList>
            <person name="Kevbrin V."/>
            <person name="Boltyanskaya Y."/>
            <person name="Zhilina T."/>
            <person name="Kolganova T."/>
            <person name="Lavrentjeva E."/>
            <person name="Kuznetsov B."/>
        </authorList>
    </citation>
    <scope>NUCLEOTIDE SEQUENCE</scope>
    <source>
        <strain evidence="1">Z-910T</strain>
    </source>
</reference>
<protein>
    <submittedName>
        <fullName evidence="1">Uncharacterized protein</fullName>
    </submittedName>
</protein>
<gene>
    <name evidence="1" type="ORF">PRVXT_000932</name>
</gene>
<dbReference type="AlphaFoldDB" id="A0AAU7VNL4"/>
<name>A0AAU7VNL4_9FIRM</name>
<dbReference type="RefSeq" id="WP_350344514.1">
    <property type="nucleotide sequence ID" value="NZ_CP158367.1"/>
</dbReference>
<sequence>MERIVTVFKKINWDEVDVLNMLKDLVNEVKEGNPELKDMSLGDIGIKRIGQHIQVNLKFVDSSKYVKDNLKV</sequence>
<accession>A0AAU7VNL4</accession>